<sequence length="58" mass="6153">MVIVGGGTAGWMTASYLKVAFGDRMTVTLVESKSVPSIGVGEHSALRAIVNHCTVQYR</sequence>
<dbReference type="RefSeq" id="WP_221521634.1">
    <property type="nucleotide sequence ID" value="NZ_JACHJV010000001.1"/>
</dbReference>
<proteinExistence type="predicted"/>
<reference evidence="1 2" key="1">
    <citation type="submission" date="2020-08" db="EMBL/GenBank/DDBJ databases">
        <title>Sequencing the genomes of 1000 actinobacteria strains.</title>
        <authorList>
            <person name="Klenk H.-P."/>
        </authorList>
    </citation>
    <scope>NUCLEOTIDE SEQUENCE [LARGE SCALE GENOMIC DNA]</scope>
    <source>
        <strain evidence="1 2">DSM 41654</strain>
    </source>
</reference>
<dbReference type="Gene3D" id="3.50.50.60">
    <property type="entry name" value="FAD/NAD(P)-binding domain"/>
    <property type="match status" value="1"/>
</dbReference>
<keyword evidence="2" id="KW-1185">Reference proteome</keyword>
<accession>A0A7W7R6H2</accession>
<dbReference type="InterPro" id="IPR036188">
    <property type="entry name" value="FAD/NAD-bd_sf"/>
</dbReference>
<dbReference type="AlphaFoldDB" id="A0A7W7R6H2"/>
<dbReference type="Pfam" id="PF04820">
    <property type="entry name" value="Trp_halogenase"/>
    <property type="match status" value="1"/>
</dbReference>
<name>A0A7W7R6H2_KITKI</name>
<dbReference type="InterPro" id="IPR006905">
    <property type="entry name" value="Flavin_halogenase"/>
</dbReference>
<gene>
    <name evidence="1" type="ORF">FHR34_005112</name>
</gene>
<dbReference type="GO" id="GO:0004497">
    <property type="term" value="F:monooxygenase activity"/>
    <property type="evidence" value="ECO:0007669"/>
    <property type="project" value="InterPro"/>
</dbReference>
<organism evidence="1 2">
    <name type="scientific">Kitasatospora kifunensis</name>
    <name type="common">Streptomyces kifunensis</name>
    <dbReference type="NCBI Taxonomy" id="58351"/>
    <lineage>
        <taxon>Bacteria</taxon>
        <taxon>Bacillati</taxon>
        <taxon>Actinomycetota</taxon>
        <taxon>Actinomycetes</taxon>
        <taxon>Kitasatosporales</taxon>
        <taxon>Streptomycetaceae</taxon>
        <taxon>Kitasatospora</taxon>
    </lineage>
</organism>
<evidence type="ECO:0000313" key="1">
    <source>
        <dbReference type="EMBL" id="MBB4926119.1"/>
    </source>
</evidence>
<evidence type="ECO:0000313" key="2">
    <source>
        <dbReference type="Proteomes" id="UP000540506"/>
    </source>
</evidence>
<dbReference type="Proteomes" id="UP000540506">
    <property type="component" value="Unassembled WGS sequence"/>
</dbReference>
<dbReference type="SUPFAM" id="SSF51905">
    <property type="entry name" value="FAD/NAD(P)-binding domain"/>
    <property type="match status" value="1"/>
</dbReference>
<dbReference type="EMBL" id="JACHJV010000001">
    <property type="protein sequence ID" value="MBB4926119.1"/>
    <property type="molecule type" value="Genomic_DNA"/>
</dbReference>
<protein>
    <submittedName>
        <fullName evidence="1">Glycine/D-amino acid oxidase-like deaminating enzyme</fullName>
    </submittedName>
</protein>
<comment type="caution">
    <text evidence="1">The sequence shown here is derived from an EMBL/GenBank/DDBJ whole genome shotgun (WGS) entry which is preliminary data.</text>
</comment>